<dbReference type="AlphaFoldDB" id="A0A5D2DSD3"/>
<gene>
    <name evidence="1" type="ORF">ES288_D01G215000v1</name>
</gene>
<evidence type="ECO:0000313" key="1">
    <source>
        <dbReference type="EMBL" id="TYG84010.1"/>
    </source>
</evidence>
<accession>A0A5D2DSD3</accession>
<organism evidence="1 2">
    <name type="scientific">Gossypium darwinii</name>
    <name type="common">Darwin's cotton</name>
    <name type="synonym">Gossypium barbadense var. darwinii</name>
    <dbReference type="NCBI Taxonomy" id="34276"/>
    <lineage>
        <taxon>Eukaryota</taxon>
        <taxon>Viridiplantae</taxon>
        <taxon>Streptophyta</taxon>
        <taxon>Embryophyta</taxon>
        <taxon>Tracheophyta</taxon>
        <taxon>Spermatophyta</taxon>
        <taxon>Magnoliopsida</taxon>
        <taxon>eudicotyledons</taxon>
        <taxon>Gunneridae</taxon>
        <taxon>Pentapetalae</taxon>
        <taxon>rosids</taxon>
        <taxon>malvids</taxon>
        <taxon>Malvales</taxon>
        <taxon>Malvaceae</taxon>
        <taxon>Malvoideae</taxon>
        <taxon>Gossypium</taxon>
    </lineage>
</organism>
<sequence>MRSCWSMCMKTLHNMMEYVQEETRLMNKGTRQDAFEGKLPTKAVKEEKTPFEEQIFGTKDWDVMCTSQIWLRMRPRLKINYLSKVNLKQSILKLSSLKKRRR</sequence>
<protein>
    <submittedName>
        <fullName evidence="1">Uncharacterized protein</fullName>
    </submittedName>
</protein>
<reference evidence="1 2" key="1">
    <citation type="submission" date="2019-06" db="EMBL/GenBank/DDBJ databases">
        <title>WGS assembly of Gossypium darwinii.</title>
        <authorList>
            <person name="Chen Z.J."/>
            <person name="Sreedasyam A."/>
            <person name="Ando A."/>
            <person name="Song Q."/>
            <person name="De L."/>
            <person name="Hulse-Kemp A."/>
            <person name="Ding M."/>
            <person name="Ye W."/>
            <person name="Kirkbride R."/>
            <person name="Jenkins J."/>
            <person name="Plott C."/>
            <person name="Lovell J."/>
            <person name="Lin Y.-M."/>
            <person name="Vaughn R."/>
            <person name="Liu B."/>
            <person name="Li W."/>
            <person name="Simpson S."/>
            <person name="Scheffler B."/>
            <person name="Saski C."/>
            <person name="Grover C."/>
            <person name="Hu G."/>
            <person name="Conover J."/>
            <person name="Carlson J."/>
            <person name="Shu S."/>
            <person name="Boston L."/>
            <person name="Williams M."/>
            <person name="Peterson D."/>
            <person name="Mcgee K."/>
            <person name="Jones D."/>
            <person name="Wendel J."/>
            <person name="Stelly D."/>
            <person name="Grimwood J."/>
            <person name="Schmutz J."/>
        </authorList>
    </citation>
    <scope>NUCLEOTIDE SEQUENCE [LARGE SCALE GENOMIC DNA]</scope>
    <source>
        <strain evidence="1">1808015.09</strain>
    </source>
</reference>
<dbReference type="Proteomes" id="UP000323506">
    <property type="component" value="Chromosome D01"/>
</dbReference>
<evidence type="ECO:0000313" key="2">
    <source>
        <dbReference type="Proteomes" id="UP000323506"/>
    </source>
</evidence>
<proteinExistence type="predicted"/>
<name>A0A5D2DSD3_GOSDA</name>
<keyword evidence="2" id="KW-1185">Reference proteome</keyword>
<dbReference type="EMBL" id="CM017701">
    <property type="protein sequence ID" value="TYG84010.1"/>
    <property type="molecule type" value="Genomic_DNA"/>
</dbReference>